<evidence type="ECO:0000313" key="2">
    <source>
        <dbReference type="EnsemblPlants" id="cds.evm.model.10.1185"/>
    </source>
</evidence>
<dbReference type="InterPro" id="IPR026960">
    <property type="entry name" value="RVT-Znf"/>
</dbReference>
<proteinExistence type="predicted"/>
<sequence>MEVLIGQNVGAGLQGICNWVSSPTYQSSRLRNSIDKDGMVNQRLTGIYGEPNRDSRWHTWELLRSLKEEIDLPWCLIGILNNLGAQGEKRGGHKYPEQLIVGLCEALSDCGLFHLDLKGYYFTWERGRNTDMWTEERIDKAMVSNFWIQAFPLAKLQNLEFSTSDHTPILLILVVATGVGGQVGCRAWNKQVVEDLFSHEDASVILGIPLSNVTKEDSWYWVKEKRVSPKVKDLLWRALSQCLPTRINLKEKHVNVVKVCPLCDIFAKFVEHCFIKCWFAEGVWKVAGFVVVGWNFDSICDWFKAQAIAFDLDKFGRVVMLCRAI</sequence>
<accession>A0A803QIS9</accession>
<organism evidence="2 3">
    <name type="scientific">Cannabis sativa</name>
    <name type="common">Hemp</name>
    <name type="synonym">Marijuana</name>
    <dbReference type="NCBI Taxonomy" id="3483"/>
    <lineage>
        <taxon>Eukaryota</taxon>
        <taxon>Viridiplantae</taxon>
        <taxon>Streptophyta</taxon>
        <taxon>Embryophyta</taxon>
        <taxon>Tracheophyta</taxon>
        <taxon>Spermatophyta</taxon>
        <taxon>Magnoliopsida</taxon>
        <taxon>eudicotyledons</taxon>
        <taxon>Gunneridae</taxon>
        <taxon>Pentapetalae</taxon>
        <taxon>rosids</taxon>
        <taxon>fabids</taxon>
        <taxon>Rosales</taxon>
        <taxon>Cannabaceae</taxon>
        <taxon>Cannabis</taxon>
    </lineage>
</organism>
<dbReference type="Gene3D" id="3.60.10.10">
    <property type="entry name" value="Endonuclease/exonuclease/phosphatase"/>
    <property type="match status" value="1"/>
</dbReference>
<dbReference type="PANTHER" id="PTHR33710">
    <property type="entry name" value="BNAC02G09200D PROTEIN"/>
    <property type="match status" value="1"/>
</dbReference>
<reference evidence="2" key="1">
    <citation type="submission" date="2021-03" db="UniProtKB">
        <authorList>
            <consortium name="EnsemblPlants"/>
        </authorList>
    </citation>
    <scope>IDENTIFICATION</scope>
</reference>
<protein>
    <recommendedName>
        <fullName evidence="1">Reverse transcriptase zinc-binding domain-containing protein</fullName>
    </recommendedName>
</protein>
<dbReference type="InterPro" id="IPR036691">
    <property type="entry name" value="Endo/exonu/phosph_ase_sf"/>
</dbReference>
<evidence type="ECO:0000259" key="1">
    <source>
        <dbReference type="Pfam" id="PF13966"/>
    </source>
</evidence>
<dbReference type="EMBL" id="UZAU01000818">
    <property type="status" value="NOT_ANNOTATED_CDS"/>
    <property type="molecule type" value="Genomic_DNA"/>
</dbReference>
<dbReference type="Pfam" id="PF13966">
    <property type="entry name" value="zf-RVT"/>
    <property type="match status" value="1"/>
</dbReference>
<dbReference type="Gramene" id="evm.model.10.1185">
    <property type="protein sequence ID" value="cds.evm.model.10.1185"/>
    <property type="gene ID" value="evm.TU.10.1185"/>
</dbReference>
<dbReference type="OMA" id="MWTEERI"/>
<dbReference type="EnsemblPlants" id="evm.model.10.1185">
    <property type="protein sequence ID" value="cds.evm.model.10.1185"/>
    <property type="gene ID" value="evm.TU.10.1185"/>
</dbReference>
<dbReference type="SUPFAM" id="SSF56219">
    <property type="entry name" value="DNase I-like"/>
    <property type="match status" value="1"/>
</dbReference>
<keyword evidence="3" id="KW-1185">Reference proteome</keyword>
<dbReference type="PANTHER" id="PTHR33710:SF64">
    <property type="entry name" value="ENDONUCLEASE_EXONUCLEASE_PHOSPHATASE DOMAIN-CONTAINING PROTEIN"/>
    <property type="match status" value="1"/>
</dbReference>
<evidence type="ECO:0000313" key="3">
    <source>
        <dbReference type="Proteomes" id="UP000596661"/>
    </source>
</evidence>
<dbReference type="Proteomes" id="UP000596661">
    <property type="component" value="Unassembled WGS sequence"/>
</dbReference>
<feature type="domain" description="Reverse transcriptase zinc-binding" evidence="1">
    <location>
        <begin position="218"/>
        <end position="284"/>
    </location>
</feature>
<dbReference type="AlphaFoldDB" id="A0A803QIS9"/>
<name>A0A803QIS9_CANSA</name>